<evidence type="ECO:0000313" key="1">
    <source>
        <dbReference type="EMBL" id="KAJ8365855.1"/>
    </source>
</evidence>
<reference evidence="1" key="1">
    <citation type="journal article" date="2023" name="Science">
        <title>Genome structures resolve the early diversification of teleost fishes.</title>
        <authorList>
            <person name="Parey E."/>
            <person name="Louis A."/>
            <person name="Montfort J."/>
            <person name="Bouchez O."/>
            <person name="Roques C."/>
            <person name="Iampietro C."/>
            <person name="Lluch J."/>
            <person name="Castinel A."/>
            <person name="Donnadieu C."/>
            <person name="Desvignes T."/>
            <person name="Floi Bucao C."/>
            <person name="Jouanno E."/>
            <person name="Wen M."/>
            <person name="Mejri S."/>
            <person name="Dirks R."/>
            <person name="Jansen H."/>
            <person name="Henkel C."/>
            <person name="Chen W.J."/>
            <person name="Zahm M."/>
            <person name="Cabau C."/>
            <person name="Klopp C."/>
            <person name="Thompson A.W."/>
            <person name="Robinson-Rechavi M."/>
            <person name="Braasch I."/>
            <person name="Lecointre G."/>
            <person name="Bobe J."/>
            <person name="Postlethwait J.H."/>
            <person name="Berthelot C."/>
            <person name="Roest Crollius H."/>
            <person name="Guiguen Y."/>
        </authorList>
    </citation>
    <scope>NUCLEOTIDE SEQUENCE</scope>
    <source>
        <strain evidence="1">WJC10195</strain>
    </source>
</reference>
<dbReference type="AlphaFoldDB" id="A0A9Q1J4Y5"/>
<evidence type="ECO:0000313" key="2">
    <source>
        <dbReference type="Proteomes" id="UP001152622"/>
    </source>
</evidence>
<keyword evidence="2" id="KW-1185">Reference proteome</keyword>
<organism evidence="1 2">
    <name type="scientific">Synaphobranchus kaupii</name>
    <name type="common">Kaup's arrowtooth eel</name>
    <dbReference type="NCBI Taxonomy" id="118154"/>
    <lineage>
        <taxon>Eukaryota</taxon>
        <taxon>Metazoa</taxon>
        <taxon>Chordata</taxon>
        <taxon>Craniata</taxon>
        <taxon>Vertebrata</taxon>
        <taxon>Euteleostomi</taxon>
        <taxon>Actinopterygii</taxon>
        <taxon>Neopterygii</taxon>
        <taxon>Teleostei</taxon>
        <taxon>Anguilliformes</taxon>
        <taxon>Synaphobranchidae</taxon>
        <taxon>Synaphobranchus</taxon>
    </lineage>
</organism>
<comment type="caution">
    <text evidence="1">The sequence shown here is derived from an EMBL/GenBank/DDBJ whole genome shotgun (WGS) entry which is preliminary data.</text>
</comment>
<protein>
    <submittedName>
        <fullName evidence="1">Uncharacterized protein</fullName>
    </submittedName>
</protein>
<dbReference type="EMBL" id="JAINUF010000004">
    <property type="protein sequence ID" value="KAJ8365855.1"/>
    <property type="molecule type" value="Genomic_DNA"/>
</dbReference>
<gene>
    <name evidence="1" type="ORF">SKAU_G00146860</name>
</gene>
<accession>A0A9Q1J4Y5</accession>
<name>A0A9Q1J4Y5_SYNKA</name>
<proteinExistence type="predicted"/>
<sequence length="82" mass="8928">MSSNTFQKSPSASHQWASSCCLTLSIGVGSTVDKEAGEEHVRETLRAGQQVRWQIKGLQRKSAGLIRHRVLAVPAHLSRSSS</sequence>
<dbReference type="Proteomes" id="UP001152622">
    <property type="component" value="Chromosome 4"/>
</dbReference>